<dbReference type="InterPro" id="IPR029052">
    <property type="entry name" value="Metallo-depent_PP-like"/>
</dbReference>
<dbReference type="GO" id="GO:0016787">
    <property type="term" value="F:hydrolase activity"/>
    <property type="evidence" value="ECO:0007669"/>
    <property type="project" value="InterPro"/>
</dbReference>
<feature type="domain" description="Calcineurin-like phosphoesterase" evidence="1">
    <location>
        <begin position="32"/>
        <end position="253"/>
    </location>
</feature>
<evidence type="ECO:0000313" key="3">
    <source>
        <dbReference type="Proteomes" id="UP000252415"/>
    </source>
</evidence>
<protein>
    <recommendedName>
        <fullName evidence="1">Calcineurin-like phosphoesterase domain-containing protein</fullName>
    </recommendedName>
</protein>
<organism evidence="2 3">
    <name type="scientific">Paenibacillus prosopidis</name>
    <dbReference type="NCBI Taxonomy" id="630520"/>
    <lineage>
        <taxon>Bacteria</taxon>
        <taxon>Bacillati</taxon>
        <taxon>Bacillota</taxon>
        <taxon>Bacilli</taxon>
        <taxon>Bacillales</taxon>
        <taxon>Paenibacillaceae</taxon>
        <taxon>Paenibacillus</taxon>
    </lineage>
</organism>
<proteinExistence type="predicted"/>
<dbReference type="AlphaFoldDB" id="A0A368W8N5"/>
<dbReference type="EMBL" id="QPJD01000001">
    <property type="protein sequence ID" value="RCW51985.1"/>
    <property type="molecule type" value="Genomic_DNA"/>
</dbReference>
<dbReference type="RefSeq" id="WP_181873309.1">
    <property type="nucleotide sequence ID" value="NZ_QPJD01000001.1"/>
</dbReference>
<dbReference type="InterPro" id="IPR051918">
    <property type="entry name" value="STPP_CPPED1"/>
</dbReference>
<keyword evidence="3" id="KW-1185">Reference proteome</keyword>
<evidence type="ECO:0000259" key="1">
    <source>
        <dbReference type="Pfam" id="PF00149"/>
    </source>
</evidence>
<dbReference type="InterPro" id="IPR004843">
    <property type="entry name" value="Calcineurin-like_PHP"/>
</dbReference>
<sequence>MKAIRLVFLLMIGMMFFYFHYSTQTNASSSAFKIAILPDTQIYAESYPNIFNAQTQWIVDNSQAQNIKFVLHEGDITNKNSTTQWQVAQNAMRKLDGVVPYSVVPGNHDIGTNGSSDTRNTILYNTYFPLSHYSGTSTFGGVYTAEPTKYDNNYHTFSAGGTNWLVLSLEFGPRDPVLDWANQVVSSHPNHRVIVVTHTYMFYDETRHNAGHSWNPHSYGLASGAGGVNDGEEMWNKFVKLHPNISFVLNGHVLDDGEGRRVSIGDHGNKVYQMLSNYQMQTNGGNGYLRLLEIDPVNGTVKASSYSPYLNQYKSDWQNDFLYTNVELGTPAAPTKPVLLDNFNDGNLSGWTIVDEGTISAPSSWSSSGGRAVQASNIYGPDVPSVDNRKGTFAYYNKTAAMNWNNYSVEAILKSTDNDGIGLMFYYKDPNNYYKVDLDSERNFRKLFKMKNGVETTLATSAGAYTVGADMTLKATVRYGKITVTLNGANLFGTVTDSDLTGGTVAMYSWGSQNAYYEDVRVQPANALMTDDFNDNNINGWTVVDEGTINAPSAWSVVRGEVGQTSNIYGPDVSSTNNRKGTFAYYNNSGAFSWTNYSYSAILRSTDDDGIGLMFRYQNQNNYYKLDLDKQRNFAKLFKVVNGVETMIATATAPGYTQGANSNLEVKVIGNQIQVFQDGKDIFGGPVTDNSLTTGTVALYCWGNQNSYFDDVSVYPL</sequence>
<dbReference type="Proteomes" id="UP000252415">
    <property type="component" value="Unassembled WGS sequence"/>
</dbReference>
<name>A0A368W8N5_9BACL</name>
<dbReference type="Gene3D" id="3.60.21.10">
    <property type="match status" value="1"/>
</dbReference>
<reference evidence="2 3" key="1">
    <citation type="submission" date="2018-07" db="EMBL/GenBank/DDBJ databases">
        <title>Genomic Encyclopedia of Type Strains, Phase III (KMG-III): the genomes of soil and plant-associated and newly described type strains.</title>
        <authorList>
            <person name="Whitman W."/>
        </authorList>
    </citation>
    <scope>NUCLEOTIDE SEQUENCE [LARGE SCALE GENOMIC DNA]</scope>
    <source>
        <strain evidence="2 3">CECT 7506</strain>
    </source>
</reference>
<gene>
    <name evidence="2" type="ORF">DFP97_101331</name>
</gene>
<comment type="caution">
    <text evidence="2">The sequence shown here is derived from an EMBL/GenBank/DDBJ whole genome shotgun (WGS) entry which is preliminary data.</text>
</comment>
<dbReference type="PANTHER" id="PTHR43143:SF5">
    <property type="entry name" value="SECRETED PROTEIN"/>
    <property type="match status" value="1"/>
</dbReference>
<accession>A0A368W8N5</accession>
<dbReference type="SUPFAM" id="SSF56300">
    <property type="entry name" value="Metallo-dependent phosphatases"/>
    <property type="match status" value="1"/>
</dbReference>
<dbReference type="PANTHER" id="PTHR43143">
    <property type="entry name" value="METALLOPHOSPHOESTERASE, CALCINEURIN SUPERFAMILY"/>
    <property type="match status" value="1"/>
</dbReference>
<dbReference type="Gene3D" id="2.60.120.560">
    <property type="entry name" value="Exo-inulinase, domain 1"/>
    <property type="match status" value="2"/>
</dbReference>
<evidence type="ECO:0000313" key="2">
    <source>
        <dbReference type="EMBL" id="RCW51985.1"/>
    </source>
</evidence>
<dbReference type="Pfam" id="PF00149">
    <property type="entry name" value="Metallophos"/>
    <property type="match status" value="1"/>
</dbReference>